<protein>
    <submittedName>
        <fullName evidence="2">Uncharacterized protein</fullName>
    </submittedName>
</protein>
<evidence type="ECO:0000256" key="1">
    <source>
        <dbReference type="SAM" id="Phobius"/>
    </source>
</evidence>
<keyword evidence="1" id="KW-0812">Transmembrane</keyword>
<proteinExistence type="predicted"/>
<name>E3PZ55_9CAUD</name>
<dbReference type="Proteomes" id="UP000258344">
    <property type="component" value="Segment"/>
</dbReference>
<keyword evidence="1" id="KW-0472">Membrane</keyword>
<accession>E3PZ55</accession>
<dbReference type="EMBL" id="FR682616">
    <property type="protein sequence ID" value="CBW47006.1"/>
    <property type="molecule type" value="Genomic_DNA"/>
</dbReference>
<evidence type="ECO:0000313" key="2">
    <source>
        <dbReference type="EMBL" id="CBW47006.1"/>
    </source>
</evidence>
<feature type="transmembrane region" description="Helical" evidence="1">
    <location>
        <begin position="24"/>
        <end position="47"/>
    </location>
</feature>
<keyword evidence="1" id="KW-1133">Transmembrane helix</keyword>
<evidence type="ECO:0000313" key="3">
    <source>
        <dbReference type="Proteomes" id="UP000258344"/>
    </source>
</evidence>
<sequence length="49" mass="5875">MKFSHLKSQEEIDREESNRAIKMWAWVIIFSAAFYALLFAALIKYVFFN</sequence>
<organism evidence="2 3">
    <name type="scientific">Roseovarius sp. 217 phage 1</name>
    <dbReference type="NCBI Taxonomy" id="874471"/>
    <lineage>
        <taxon>Viruses</taxon>
        <taxon>Duplodnaviria</taxon>
        <taxon>Heunggongvirae</taxon>
        <taxon>Uroviricota</taxon>
        <taxon>Caudoviricetes</taxon>
        <taxon>Schitoviridae</taxon>
        <taxon>Rhodovirinae</taxon>
        <taxon>Plymouthvirus</taxon>
        <taxon>Roseovarius Plymouth podovirus 1</taxon>
    </lineage>
</organism>
<reference evidence="2 3" key="1">
    <citation type="journal article" date="2014" name="Front. Microbiol.">
        <title>Comparative genomics defines the core genome of the growing N4-like phage genus and identifies N4-like Roseophage specific genes.</title>
        <authorList>
            <person name="Chan J.Z."/>
            <person name="Millard A.D."/>
            <person name="Mann N.H."/>
            <person name="Schafer H."/>
        </authorList>
    </citation>
    <scope>NUCLEOTIDE SEQUENCE [LARGE SCALE GENOMIC DNA]</scope>
</reference>